<evidence type="ECO:0000313" key="2">
    <source>
        <dbReference type="Proteomes" id="UP000823388"/>
    </source>
</evidence>
<dbReference type="AlphaFoldDB" id="A0A8T0PDK7"/>
<keyword evidence="2" id="KW-1185">Reference proteome</keyword>
<comment type="caution">
    <text evidence="1">The sequence shown here is derived from an EMBL/GenBank/DDBJ whole genome shotgun (WGS) entry which is preliminary data.</text>
</comment>
<proteinExistence type="predicted"/>
<sequence length="81" mass="8977">MGLYTWAQYTPTVLSERPGKSVQQINCAAFSTHSFWSIKEFQPLCSRHSARIWLECACKKATQVITIAQWGSVGSVLGPTS</sequence>
<protein>
    <submittedName>
        <fullName evidence="1">Uncharacterized protein</fullName>
    </submittedName>
</protein>
<name>A0A8T0PDK7_PANVG</name>
<organism evidence="1 2">
    <name type="scientific">Panicum virgatum</name>
    <name type="common">Blackwell switchgrass</name>
    <dbReference type="NCBI Taxonomy" id="38727"/>
    <lineage>
        <taxon>Eukaryota</taxon>
        <taxon>Viridiplantae</taxon>
        <taxon>Streptophyta</taxon>
        <taxon>Embryophyta</taxon>
        <taxon>Tracheophyta</taxon>
        <taxon>Spermatophyta</taxon>
        <taxon>Magnoliopsida</taxon>
        <taxon>Liliopsida</taxon>
        <taxon>Poales</taxon>
        <taxon>Poaceae</taxon>
        <taxon>PACMAD clade</taxon>
        <taxon>Panicoideae</taxon>
        <taxon>Panicodae</taxon>
        <taxon>Paniceae</taxon>
        <taxon>Panicinae</taxon>
        <taxon>Panicum</taxon>
        <taxon>Panicum sect. Hiantes</taxon>
    </lineage>
</organism>
<dbReference type="Proteomes" id="UP000823388">
    <property type="component" value="Chromosome 8K"/>
</dbReference>
<reference evidence="1" key="1">
    <citation type="submission" date="2020-05" db="EMBL/GenBank/DDBJ databases">
        <title>WGS assembly of Panicum virgatum.</title>
        <authorList>
            <person name="Lovell J.T."/>
            <person name="Jenkins J."/>
            <person name="Shu S."/>
            <person name="Juenger T.E."/>
            <person name="Schmutz J."/>
        </authorList>
    </citation>
    <scope>NUCLEOTIDE SEQUENCE</scope>
    <source>
        <strain evidence="1">AP13</strain>
    </source>
</reference>
<evidence type="ECO:0000313" key="1">
    <source>
        <dbReference type="EMBL" id="KAG2559690.1"/>
    </source>
</evidence>
<accession>A0A8T0PDK7</accession>
<gene>
    <name evidence="1" type="ORF">PVAP13_8KG127340</name>
</gene>
<dbReference type="EMBL" id="CM029051">
    <property type="protein sequence ID" value="KAG2559690.1"/>
    <property type="molecule type" value="Genomic_DNA"/>
</dbReference>